<evidence type="ECO:0000259" key="1">
    <source>
        <dbReference type="PROSITE" id="PS51750"/>
    </source>
</evidence>
<organism evidence="2">
    <name type="scientific">bioreactor metagenome</name>
    <dbReference type="NCBI Taxonomy" id="1076179"/>
    <lineage>
        <taxon>unclassified sequences</taxon>
        <taxon>metagenomes</taxon>
        <taxon>ecological metagenomes</taxon>
    </lineage>
</organism>
<dbReference type="EMBL" id="VSSQ01043366">
    <property type="protein sequence ID" value="MPM97039.1"/>
    <property type="molecule type" value="Genomic_DNA"/>
</dbReference>
<dbReference type="Pfam" id="PF02498">
    <property type="entry name" value="Bro-N"/>
    <property type="match status" value="1"/>
</dbReference>
<accession>A0A645E669</accession>
<sequence>MATQALSVFQFHTHQVRIFPSDDGESFFAVAADVALALGFAEAKDMLRCVDDEDKGSAEVPTPGGTQRMLTVSESGIYAATFRSRKDSARAFRRWVTAEVLPSIRRTGGYVRDGAAQLAMARELGALRDELRTQNGMILSLYQQLDGARRGHLRALTSLTAIQKRQAAQEAKALVLALEDAGVPRDEIARRTGKTLNHIRQIVFRHRTGRRPAQGELALEG</sequence>
<evidence type="ECO:0000313" key="2">
    <source>
        <dbReference type="EMBL" id="MPM97039.1"/>
    </source>
</evidence>
<dbReference type="SMART" id="SM01040">
    <property type="entry name" value="Bro-N"/>
    <property type="match status" value="1"/>
</dbReference>
<dbReference type="AlphaFoldDB" id="A0A645E669"/>
<name>A0A645E669_9ZZZZ</name>
<reference evidence="2" key="1">
    <citation type="submission" date="2019-08" db="EMBL/GenBank/DDBJ databases">
        <authorList>
            <person name="Kucharzyk K."/>
            <person name="Murdoch R.W."/>
            <person name="Higgins S."/>
            <person name="Loffler F."/>
        </authorList>
    </citation>
    <scope>NUCLEOTIDE SEQUENCE</scope>
</reference>
<dbReference type="PANTHER" id="PTHR36180:SF2">
    <property type="entry name" value="BRO FAMILY PROTEIN"/>
    <property type="match status" value="1"/>
</dbReference>
<dbReference type="InterPro" id="IPR003497">
    <property type="entry name" value="BRO_N_domain"/>
</dbReference>
<protein>
    <recommendedName>
        <fullName evidence="1">Bro-N domain-containing protein</fullName>
    </recommendedName>
</protein>
<dbReference type="PANTHER" id="PTHR36180">
    <property type="entry name" value="DNA-BINDING PROTEIN-RELATED-RELATED"/>
    <property type="match status" value="1"/>
</dbReference>
<dbReference type="PROSITE" id="PS51750">
    <property type="entry name" value="BRO_N"/>
    <property type="match status" value="1"/>
</dbReference>
<gene>
    <name evidence="2" type="ORF">SDC9_144210</name>
</gene>
<feature type="domain" description="Bro-N" evidence="1">
    <location>
        <begin position="1"/>
        <end position="108"/>
    </location>
</feature>
<comment type="caution">
    <text evidence="2">The sequence shown here is derived from an EMBL/GenBank/DDBJ whole genome shotgun (WGS) entry which is preliminary data.</text>
</comment>
<proteinExistence type="predicted"/>